<name>A0AA39R9I8_9LECA</name>
<proteinExistence type="predicted"/>
<keyword evidence="2" id="KW-1185">Reference proteome</keyword>
<dbReference type="Proteomes" id="UP001166286">
    <property type="component" value="Unassembled WGS sequence"/>
</dbReference>
<organism evidence="1 2">
    <name type="scientific">Cladonia borealis</name>
    <dbReference type="NCBI Taxonomy" id="184061"/>
    <lineage>
        <taxon>Eukaryota</taxon>
        <taxon>Fungi</taxon>
        <taxon>Dikarya</taxon>
        <taxon>Ascomycota</taxon>
        <taxon>Pezizomycotina</taxon>
        <taxon>Lecanoromycetes</taxon>
        <taxon>OSLEUM clade</taxon>
        <taxon>Lecanoromycetidae</taxon>
        <taxon>Lecanorales</taxon>
        <taxon>Lecanorineae</taxon>
        <taxon>Cladoniaceae</taxon>
        <taxon>Cladonia</taxon>
    </lineage>
</organism>
<reference evidence="1" key="1">
    <citation type="submission" date="2023-03" db="EMBL/GenBank/DDBJ databases">
        <title>Complete genome of Cladonia borealis.</title>
        <authorList>
            <person name="Park H."/>
        </authorList>
    </citation>
    <scope>NUCLEOTIDE SEQUENCE</scope>
    <source>
        <strain evidence="1">ANT050790</strain>
    </source>
</reference>
<accession>A0AA39R9I8</accession>
<comment type="caution">
    <text evidence="1">The sequence shown here is derived from an EMBL/GenBank/DDBJ whole genome shotgun (WGS) entry which is preliminary data.</text>
</comment>
<protein>
    <submittedName>
        <fullName evidence="1">Uncharacterized protein</fullName>
    </submittedName>
</protein>
<sequence length="124" mass="14233">MSIYLGDDTDDNSDEDLARYSVARDPDIQHLRGQINDIRQNCWPIMATVLDKIAEIKLRIKGDRLQATFVRGAGQPYRRKWQQSLCANLQAATLVTSKDGYEIDFVYLYGPDRMTPKSMLHVKL</sequence>
<dbReference type="AlphaFoldDB" id="A0AA39R9I8"/>
<evidence type="ECO:0000313" key="2">
    <source>
        <dbReference type="Proteomes" id="UP001166286"/>
    </source>
</evidence>
<gene>
    <name evidence="1" type="ORF">JMJ35_001219</name>
</gene>
<evidence type="ECO:0000313" key="1">
    <source>
        <dbReference type="EMBL" id="KAK0516616.1"/>
    </source>
</evidence>
<dbReference type="EMBL" id="JAFEKC020000002">
    <property type="protein sequence ID" value="KAK0516616.1"/>
    <property type="molecule type" value="Genomic_DNA"/>
</dbReference>